<proteinExistence type="predicted"/>
<keyword evidence="2" id="KW-1185">Reference proteome</keyword>
<dbReference type="eggNOG" id="ENOG5030R10">
    <property type="taxonomic scope" value="Bacteria"/>
</dbReference>
<dbReference type="KEGG" id="mjd:JDM601_3953"/>
<dbReference type="RefSeq" id="WP_013830874.1">
    <property type="nucleotide sequence ID" value="NC_015576.1"/>
</dbReference>
<evidence type="ECO:0000313" key="1">
    <source>
        <dbReference type="EMBL" id="AEF37953.1"/>
    </source>
</evidence>
<gene>
    <name evidence="1" type="ordered locus">JDM601_3953</name>
</gene>
<reference evidence="1 2" key="1">
    <citation type="journal article" date="2011" name="J. Bacteriol.">
        <title>Complete genome sequence of a novel clinical isolate, the nontuberculous Mycobacterium strain JDM601.</title>
        <authorList>
            <person name="Zhang Z.Y."/>
            <person name="Sun Z.Q."/>
            <person name="Wang Z.L."/>
            <person name="Wen Z.L."/>
            <person name="Sun Q.W."/>
            <person name="Zhu Z.Q."/>
            <person name="Song Y.Z."/>
            <person name="Zhao J.W."/>
            <person name="Wang H.H."/>
            <person name="Zhang S.L."/>
            <person name="Guo X.K."/>
        </authorList>
    </citation>
    <scope>NUCLEOTIDE SEQUENCE [LARGE SCALE GENOMIC DNA]</scope>
    <source>
        <strain evidence="1 2">JDM601</strain>
    </source>
</reference>
<accession>F5YSW4</accession>
<dbReference type="STRING" id="875328.JDM601_3953"/>
<name>F5YSW4_MYCSD</name>
<sequence length="46" mass="5079">MSWLLITAIPALLMLAAVGLERIETGLSEAEATNPQFPRTRRANRV</sequence>
<dbReference type="HOGENOM" id="CLU_3186103_0_0_11"/>
<organism evidence="1 2">
    <name type="scientific">Mycolicibacter sinensis (strain JDM601)</name>
    <name type="common">Mycobacterium sinense</name>
    <dbReference type="NCBI Taxonomy" id="875328"/>
    <lineage>
        <taxon>Bacteria</taxon>
        <taxon>Bacillati</taxon>
        <taxon>Actinomycetota</taxon>
        <taxon>Actinomycetes</taxon>
        <taxon>Mycobacteriales</taxon>
        <taxon>Mycobacteriaceae</taxon>
        <taxon>Mycolicibacter</taxon>
    </lineage>
</organism>
<protein>
    <submittedName>
        <fullName evidence="1">Uncharacterized protein</fullName>
    </submittedName>
</protein>
<dbReference type="Proteomes" id="UP000009224">
    <property type="component" value="Chromosome"/>
</dbReference>
<dbReference type="AlphaFoldDB" id="F5YSW4"/>
<evidence type="ECO:0000313" key="2">
    <source>
        <dbReference type="Proteomes" id="UP000009224"/>
    </source>
</evidence>
<dbReference type="EMBL" id="CP002329">
    <property type="protein sequence ID" value="AEF37953.1"/>
    <property type="molecule type" value="Genomic_DNA"/>
</dbReference>